<evidence type="ECO:0000313" key="1">
    <source>
        <dbReference type="EMBL" id="UJO22001.1"/>
    </source>
</evidence>
<dbReference type="KEGG" id="ffu:CLAFUR5_09174"/>
<gene>
    <name evidence="1" type="ORF">CLAFUR5_09174</name>
</gene>
<dbReference type="AlphaFoldDB" id="A0A9Q8UTL5"/>
<protein>
    <submittedName>
        <fullName evidence="1">Uncharacterized protein</fullName>
    </submittedName>
</protein>
<dbReference type="Proteomes" id="UP000756132">
    <property type="component" value="Chromosome 9"/>
</dbReference>
<reference evidence="1" key="1">
    <citation type="submission" date="2021-12" db="EMBL/GenBank/DDBJ databases">
        <authorList>
            <person name="Zaccaron A."/>
            <person name="Stergiopoulos I."/>
        </authorList>
    </citation>
    <scope>NUCLEOTIDE SEQUENCE</scope>
    <source>
        <strain evidence="1">Race5_Kim</strain>
    </source>
</reference>
<dbReference type="RefSeq" id="XP_047766367.1">
    <property type="nucleotide sequence ID" value="XM_047908322.1"/>
</dbReference>
<proteinExistence type="predicted"/>
<organism evidence="1 2">
    <name type="scientific">Passalora fulva</name>
    <name type="common">Tomato leaf mold</name>
    <name type="synonym">Cladosporium fulvum</name>
    <dbReference type="NCBI Taxonomy" id="5499"/>
    <lineage>
        <taxon>Eukaryota</taxon>
        <taxon>Fungi</taxon>
        <taxon>Dikarya</taxon>
        <taxon>Ascomycota</taxon>
        <taxon>Pezizomycotina</taxon>
        <taxon>Dothideomycetes</taxon>
        <taxon>Dothideomycetidae</taxon>
        <taxon>Mycosphaerellales</taxon>
        <taxon>Mycosphaerellaceae</taxon>
        <taxon>Fulvia</taxon>
    </lineage>
</organism>
<evidence type="ECO:0000313" key="2">
    <source>
        <dbReference type="Proteomes" id="UP000756132"/>
    </source>
</evidence>
<dbReference type="EMBL" id="CP090171">
    <property type="protein sequence ID" value="UJO22001.1"/>
    <property type="molecule type" value="Genomic_DNA"/>
</dbReference>
<accession>A0A9Q8UTL5</accession>
<reference evidence="1" key="2">
    <citation type="journal article" date="2022" name="Microb. Genom.">
        <title>A chromosome-scale genome assembly of the tomato pathogen Cladosporium fulvum reveals a compartmentalized genome architecture and the presence of a dispensable chromosome.</title>
        <authorList>
            <person name="Zaccaron A.Z."/>
            <person name="Chen L.H."/>
            <person name="Samaras A."/>
            <person name="Stergiopoulos I."/>
        </authorList>
    </citation>
    <scope>NUCLEOTIDE SEQUENCE</scope>
    <source>
        <strain evidence="1">Race5_Kim</strain>
    </source>
</reference>
<dbReference type="OrthoDB" id="3642924at2759"/>
<sequence length="148" mass="17160">MGNNSSIPSQTCRFFDLPAEMRNEIYFLTLKHDRQTGSKATPALLRTCKQIYAEAIQVLHAQSMLSIKIDHWYSSFLKDRKIVVRMVYIIYYGTSWQSAFCYSLGLCKPLPADTMRIRNLHLYFAHSPYFENRICMNAGRSSETVTTK</sequence>
<keyword evidence="2" id="KW-1185">Reference proteome</keyword>
<name>A0A9Q8UTL5_PASFU</name>
<dbReference type="GeneID" id="71989052"/>